<protein>
    <submittedName>
        <fullName evidence="1">Uncharacterized protein</fullName>
    </submittedName>
</protein>
<proteinExistence type="predicted"/>
<sequence>MTKFKCLVALTISSKILVFFGVDIVSNATSLLMSCFNSLQNDAL</sequence>
<reference evidence="2" key="1">
    <citation type="submission" date="2016-06" db="EMBL/GenBank/DDBJ databases">
        <authorList>
            <person name="Petersen J."/>
            <person name="Sayavedra L."/>
        </authorList>
    </citation>
    <scope>NUCLEOTIDE SEQUENCE [LARGE SCALE GENOMIC DNA]</scope>
    <source>
        <strain evidence="2">BazSymB</strain>
    </source>
</reference>
<evidence type="ECO:0000313" key="2">
    <source>
        <dbReference type="Proteomes" id="UP000198559"/>
    </source>
</evidence>
<dbReference type="STRING" id="235205.BAZSYMB_GCONTIG00649_2"/>
<dbReference type="AlphaFoldDB" id="A0A1H6JXQ0"/>
<gene>
    <name evidence="1" type="ORF">BAZSYMB_GCONTIG00649_2</name>
</gene>
<dbReference type="PROSITE" id="PS51257">
    <property type="entry name" value="PROKAR_LIPOPROTEIN"/>
    <property type="match status" value="1"/>
</dbReference>
<dbReference type="Proteomes" id="UP000198559">
    <property type="component" value="Unassembled WGS sequence"/>
</dbReference>
<organism evidence="1 2">
    <name type="scientific">Bathymodiolus azoricus thioautotrophic gill symbiont</name>
    <dbReference type="NCBI Taxonomy" id="235205"/>
    <lineage>
        <taxon>Bacteria</taxon>
        <taxon>Pseudomonadati</taxon>
        <taxon>Pseudomonadota</taxon>
        <taxon>Gammaproteobacteria</taxon>
        <taxon>sulfur-oxidizing symbionts</taxon>
    </lineage>
</organism>
<dbReference type="EMBL" id="CVUD02000070">
    <property type="protein sequence ID" value="SEH65414.1"/>
    <property type="molecule type" value="Genomic_DNA"/>
</dbReference>
<evidence type="ECO:0000313" key="1">
    <source>
        <dbReference type="EMBL" id="SEH65414.1"/>
    </source>
</evidence>
<accession>A0A1H6JXQ0</accession>
<name>A0A1H6JXQ0_9GAMM</name>